<dbReference type="Proteomes" id="UP001172101">
    <property type="component" value="Unassembled WGS sequence"/>
</dbReference>
<dbReference type="RefSeq" id="XP_060289449.1">
    <property type="nucleotide sequence ID" value="XM_060443204.1"/>
</dbReference>
<reference evidence="1" key="1">
    <citation type="submission" date="2023-06" db="EMBL/GenBank/DDBJ databases">
        <title>Genome-scale phylogeny and comparative genomics of the fungal order Sordariales.</title>
        <authorList>
            <consortium name="Lawrence Berkeley National Laboratory"/>
            <person name="Hensen N."/>
            <person name="Bonometti L."/>
            <person name="Westerberg I."/>
            <person name="Brannstrom I.O."/>
            <person name="Guillou S."/>
            <person name="Cros-Aarteil S."/>
            <person name="Calhoun S."/>
            <person name="Haridas S."/>
            <person name="Kuo A."/>
            <person name="Mondo S."/>
            <person name="Pangilinan J."/>
            <person name="Riley R."/>
            <person name="LaButti K."/>
            <person name="Andreopoulos B."/>
            <person name="Lipzen A."/>
            <person name="Chen C."/>
            <person name="Yanf M."/>
            <person name="Daum C."/>
            <person name="Ng V."/>
            <person name="Clum A."/>
            <person name="Steindorff A."/>
            <person name="Ohm R."/>
            <person name="Martin F."/>
            <person name="Silar P."/>
            <person name="Natvig D."/>
            <person name="Lalanne C."/>
            <person name="Gautier V."/>
            <person name="Ament-velasquez S.L."/>
            <person name="Kruys A."/>
            <person name="Hutchinson M.I."/>
            <person name="Powell A.J."/>
            <person name="Barry K."/>
            <person name="Miller A.N."/>
            <person name="Grigoriev I.V."/>
            <person name="Debuchy R."/>
            <person name="Gladieux P."/>
            <person name="Thoren M.H."/>
            <person name="Johannesson H."/>
        </authorList>
    </citation>
    <scope>NUCLEOTIDE SEQUENCE</scope>
    <source>
        <strain evidence="1">SMH2392-1A</strain>
    </source>
</reference>
<keyword evidence="2" id="KW-1185">Reference proteome</keyword>
<organism evidence="1 2">
    <name type="scientific">Lasiosphaeria miniovina</name>
    <dbReference type="NCBI Taxonomy" id="1954250"/>
    <lineage>
        <taxon>Eukaryota</taxon>
        <taxon>Fungi</taxon>
        <taxon>Dikarya</taxon>
        <taxon>Ascomycota</taxon>
        <taxon>Pezizomycotina</taxon>
        <taxon>Sordariomycetes</taxon>
        <taxon>Sordariomycetidae</taxon>
        <taxon>Sordariales</taxon>
        <taxon>Lasiosphaeriaceae</taxon>
        <taxon>Lasiosphaeria</taxon>
    </lineage>
</organism>
<protein>
    <submittedName>
        <fullName evidence="1">Uncharacterized protein</fullName>
    </submittedName>
</protein>
<evidence type="ECO:0000313" key="2">
    <source>
        <dbReference type="Proteomes" id="UP001172101"/>
    </source>
</evidence>
<name>A0AA39ZQF0_9PEZI</name>
<evidence type="ECO:0000313" key="1">
    <source>
        <dbReference type="EMBL" id="KAK0701785.1"/>
    </source>
</evidence>
<accession>A0AA39ZQF0</accession>
<dbReference type="EMBL" id="JAUIRO010000009">
    <property type="protein sequence ID" value="KAK0701785.1"/>
    <property type="molecule type" value="Genomic_DNA"/>
</dbReference>
<gene>
    <name evidence="1" type="ORF">B0T26DRAFT_734616</name>
</gene>
<dbReference type="GeneID" id="85326474"/>
<sequence length="132" mass="15084">MAWPMGALSLPRALSTSTLHCHLHTKSRRSLLHRTPVSEDTQSPDLSFGDQCITCLKNKGAVLLVTFARRKTQRLLHWSRANKTNNSPPHICMYRAKNRDSILIVDFDQKEDSLWSVQIPGFLWCPGTRRSE</sequence>
<proteinExistence type="predicted"/>
<comment type="caution">
    <text evidence="1">The sequence shown here is derived from an EMBL/GenBank/DDBJ whole genome shotgun (WGS) entry which is preliminary data.</text>
</comment>
<dbReference type="AlphaFoldDB" id="A0AA39ZQF0"/>